<dbReference type="AlphaFoldDB" id="A0A081C7K3"/>
<dbReference type="SUPFAM" id="SSF52540">
    <property type="entry name" value="P-loop containing nucleoside triphosphate hydrolases"/>
    <property type="match status" value="1"/>
</dbReference>
<feature type="compositionally biased region" description="Basic and acidic residues" evidence="1">
    <location>
        <begin position="225"/>
        <end position="235"/>
    </location>
</feature>
<dbReference type="STRING" id="1499967.U27_00455"/>
<dbReference type="Pfam" id="PF00485">
    <property type="entry name" value="PRK"/>
    <property type="match status" value="1"/>
</dbReference>
<dbReference type="Gene3D" id="3.40.50.300">
    <property type="entry name" value="P-loop containing nucleotide triphosphate hydrolases"/>
    <property type="match status" value="1"/>
</dbReference>
<evidence type="ECO:0000259" key="2">
    <source>
        <dbReference type="Pfam" id="PF00485"/>
    </source>
</evidence>
<dbReference type="InterPro" id="IPR006083">
    <property type="entry name" value="PRK/URK"/>
</dbReference>
<feature type="domain" description="Phosphoribulokinase/uridine kinase" evidence="2">
    <location>
        <begin position="36"/>
        <end position="160"/>
    </location>
</feature>
<name>A0A081C7K3_VECG1</name>
<evidence type="ECO:0000256" key="1">
    <source>
        <dbReference type="SAM" id="MobiDB-lite"/>
    </source>
</evidence>
<sequence>MQGDKFVVAEQHLEVAKKMLEILQPRLTGSQGKYTITIAGESGSGKSTTAAALFTILQQQGLSCVLLQQDDYYIYPPITNDHTRRQNPEWRGLCEVNLTLLDQHLQEFLEGCSQIQKPLIVYAEDRIDHEIIDVEQANILIVEGTFISLLKHVNARIFIDRTYLDTRIDRRKRSRYQAELDNFTEGILAHEHEIVSAHKAFADIIITQNYEVLTPPPAPPQRRGGTADRYGEKQT</sequence>
<protein>
    <recommendedName>
        <fullName evidence="2">Phosphoribulokinase/uridine kinase domain-containing protein</fullName>
    </recommendedName>
</protein>
<dbReference type="GO" id="GO:0016301">
    <property type="term" value="F:kinase activity"/>
    <property type="evidence" value="ECO:0007669"/>
    <property type="project" value="InterPro"/>
</dbReference>
<evidence type="ECO:0000313" key="3">
    <source>
        <dbReference type="EMBL" id="GAK60558.1"/>
    </source>
</evidence>
<reference evidence="3" key="1">
    <citation type="journal article" date="2015" name="PeerJ">
        <title>First genomic representation of candidate bacterial phylum KSB3 points to enhanced environmental sensing as a trigger of wastewater bulking.</title>
        <authorList>
            <person name="Sekiguchi Y."/>
            <person name="Ohashi A."/>
            <person name="Parks D.H."/>
            <person name="Yamauchi T."/>
            <person name="Tyson G.W."/>
            <person name="Hugenholtz P."/>
        </authorList>
    </citation>
    <scope>NUCLEOTIDE SEQUENCE [LARGE SCALE GENOMIC DNA]</scope>
</reference>
<dbReference type="eggNOG" id="COG0572">
    <property type="taxonomic scope" value="Bacteria"/>
</dbReference>
<dbReference type="InterPro" id="IPR027417">
    <property type="entry name" value="P-loop_NTPase"/>
</dbReference>
<dbReference type="PANTHER" id="PTHR10285">
    <property type="entry name" value="URIDINE KINASE"/>
    <property type="match status" value="1"/>
</dbReference>
<dbReference type="EMBL" id="DF820473">
    <property type="protein sequence ID" value="GAK60558.1"/>
    <property type="molecule type" value="Genomic_DNA"/>
</dbReference>
<dbReference type="GO" id="GO:0005524">
    <property type="term" value="F:ATP binding"/>
    <property type="evidence" value="ECO:0007669"/>
    <property type="project" value="InterPro"/>
</dbReference>
<organism evidence="3">
    <name type="scientific">Vecturithrix granuli</name>
    <dbReference type="NCBI Taxonomy" id="1499967"/>
    <lineage>
        <taxon>Bacteria</taxon>
        <taxon>Candidatus Moduliflexota</taxon>
        <taxon>Candidatus Vecturitrichia</taxon>
        <taxon>Candidatus Vecturitrichales</taxon>
        <taxon>Candidatus Vecturitrichaceae</taxon>
        <taxon>Candidatus Vecturithrix</taxon>
    </lineage>
</organism>
<feature type="region of interest" description="Disordered" evidence="1">
    <location>
        <begin position="213"/>
        <end position="235"/>
    </location>
</feature>
<dbReference type="HOGENOM" id="CLU_112796_0_0_0"/>
<evidence type="ECO:0000313" key="4">
    <source>
        <dbReference type="Proteomes" id="UP000030661"/>
    </source>
</evidence>
<dbReference type="Proteomes" id="UP000030661">
    <property type="component" value="Unassembled WGS sequence"/>
</dbReference>
<keyword evidence="4" id="KW-1185">Reference proteome</keyword>
<proteinExistence type="predicted"/>
<gene>
    <name evidence="3" type="ORF">U27_00455</name>
</gene>
<accession>A0A081C7K3</accession>